<accession>A0ABW0U0G3</accession>
<reference evidence="9" key="1">
    <citation type="journal article" date="2019" name="Int. J. Syst. Evol. Microbiol.">
        <title>The Global Catalogue of Microorganisms (GCM) 10K type strain sequencing project: providing services to taxonomists for standard genome sequencing and annotation.</title>
        <authorList>
            <consortium name="The Broad Institute Genomics Platform"/>
            <consortium name="The Broad Institute Genome Sequencing Center for Infectious Disease"/>
            <person name="Wu L."/>
            <person name="Ma J."/>
        </authorList>
    </citation>
    <scope>NUCLEOTIDE SEQUENCE [LARGE SCALE GENOMIC DNA]</scope>
    <source>
        <strain evidence="9">KACC 11299</strain>
    </source>
</reference>
<feature type="domain" description="SLH" evidence="6">
    <location>
        <begin position="247"/>
        <end position="298"/>
    </location>
</feature>
<comment type="caution">
    <text evidence="8">The sequence shown here is derived from an EMBL/GenBank/DDBJ whole genome shotgun (WGS) entry which is preliminary data.</text>
</comment>
<keyword evidence="4" id="KW-0788">Thiol protease</keyword>
<evidence type="ECO:0000256" key="3">
    <source>
        <dbReference type="ARBA" id="ARBA00022801"/>
    </source>
</evidence>
<dbReference type="InterPro" id="IPR001119">
    <property type="entry name" value="SLH_dom"/>
</dbReference>
<dbReference type="EMBL" id="JBHSNP010000027">
    <property type="protein sequence ID" value="MFC5604153.1"/>
    <property type="molecule type" value="Genomic_DNA"/>
</dbReference>
<proteinExistence type="inferred from homology"/>
<keyword evidence="9" id="KW-1185">Reference proteome</keyword>
<protein>
    <submittedName>
        <fullName evidence="8">NlpC/P60 family protein</fullName>
    </submittedName>
</protein>
<evidence type="ECO:0000256" key="4">
    <source>
        <dbReference type="ARBA" id="ARBA00022807"/>
    </source>
</evidence>
<evidence type="ECO:0000256" key="1">
    <source>
        <dbReference type="ARBA" id="ARBA00007074"/>
    </source>
</evidence>
<keyword evidence="3" id="KW-0378">Hydrolase</keyword>
<comment type="similarity">
    <text evidence="1">Belongs to the peptidase C40 family.</text>
</comment>
<sequence>MKRIMFTVFACLLISTFTHDTASASTPTSLVSGAKAQLGAPYRYGGVTSSGFDCSGYTQFVFNKEGISIPRATGQQYSTGKPVSKSNLLTGDLVFFNTSGRGVSHVGIYIGSNNFIHASTSKGVMISSINDPAYWGSRYIGARRVADFSAETKVASIPRVDYATRAEVAEILAQELHLSSTTSSTAFSDISTSHPQYDDIAAVAEAGIFSGNTAGQFKPDDYLTRSELAKVLVGAFDLELTAGTTPFKDVSPSNWANDYINTLYINKLTAGYPDGTFGTTNKVTSNELKLFIDRLSKR</sequence>
<dbReference type="PROSITE" id="PS51272">
    <property type="entry name" value="SLH"/>
    <property type="match status" value="2"/>
</dbReference>
<feature type="domain" description="NlpC/P60" evidence="7">
    <location>
        <begin position="24"/>
        <end position="146"/>
    </location>
</feature>
<keyword evidence="5" id="KW-0732">Signal</keyword>
<keyword evidence="2" id="KW-0645">Protease</keyword>
<feature type="signal peptide" evidence="5">
    <location>
        <begin position="1"/>
        <end position="24"/>
    </location>
</feature>
<gene>
    <name evidence="8" type="ORF">ACFPTP_13065</name>
</gene>
<dbReference type="RefSeq" id="WP_381445618.1">
    <property type="nucleotide sequence ID" value="NZ_JBHSNP010000027.1"/>
</dbReference>
<feature type="chain" id="PRO_5046674778" evidence="5">
    <location>
        <begin position="25"/>
        <end position="298"/>
    </location>
</feature>
<dbReference type="PANTHER" id="PTHR47053:SF1">
    <property type="entry name" value="MUREIN DD-ENDOPEPTIDASE MEPH-RELATED"/>
    <property type="match status" value="1"/>
</dbReference>
<organism evidence="8 9">
    <name type="scientific">Sporosarcina koreensis</name>
    <dbReference type="NCBI Taxonomy" id="334735"/>
    <lineage>
        <taxon>Bacteria</taxon>
        <taxon>Bacillati</taxon>
        <taxon>Bacillota</taxon>
        <taxon>Bacilli</taxon>
        <taxon>Bacillales</taxon>
        <taxon>Caryophanaceae</taxon>
        <taxon>Sporosarcina</taxon>
    </lineage>
</organism>
<evidence type="ECO:0000259" key="7">
    <source>
        <dbReference type="PROSITE" id="PS51935"/>
    </source>
</evidence>
<dbReference type="InterPro" id="IPR038765">
    <property type="entry name" value="Papain-like_cys_pep_sf"/>
</dbReference>
<feature type="domain" description="SLH" evidence="6">
    <location>
        <begin position="183"/>
        <end position="246"/>
    </location>
</feature>
<name>A0ABW0U0G3_9BACL</name>
<dbReference type="InterPro" id="IPR051202">
    <property type="entry name" value="Peptidase_C40"/>
</dbReference>
<evidence type="ECO:0000256" key="5">
    <source>
        <dbReference type="SAM" id="SignalP"/>
    </source>
</evidence>
<dbReference type="SUPFAM" id="SSF54001">
    <property type="entry name" value="Cysteine proteinases"/>
    <property type="match status" value="1"/>
</dbReference>
<evidence type="ECO:0000259" key="6">
    <source>
        <dbReference type="PROSITE" id="PS51272"/>
    </source>
</evidence>
<dbReference type="Pfam" id="PF00877">
    <property type="entry name" value="NLPC_P60"/>
    <property type="match status" value="1"/>
</dbReference>
<evidence type="ECO:0000313" key="9">
    <source>
        <dbReference type="Proteomes" id="UP001596071"/>
    </source>
</evidence>
<dbReference type="Proteomes" id="UP001596071">
    <property type="component" value="Unassembled WGS sequence"/>
</dbReference>
<dbReference type="PROSITE" id="PS51935">
    <property type="entry name" value="NLPC_P60"/>
    <property type="match status" value="1"/>
</dbReference>
<dbReference type="InterPro" id="IPR000064">
    <property type="entry name" value="NLP_P60_dom"/>
</dbReference>
<evidence type="ECO:0000313" key="8">
    <source>
        <dbReference type="EMBL" id="MFC5604153.1"/>
    </source>
</evidence>
<dbReference type="Gene3D" id="3.90.1720.10">
    <property type="entry name" value="endopeptidase domain like (from Nostoc punctiforme)"/>
    <property type="match status" value="1"/>
</dbReference>
<dbReference type="PANTHER" id="PTHR47053">
    <property type="entry name" value="MUREIN DD-ENDOPEPTIDASE MEPH-RELATED"/>
    <property type="match status" value="1"/>
</dbReference>
<evidence type="ECO:0000256" key="2">
    <source>
        <dbReference type="ARBA" id="ARBA00022670"/>
    </source>
</evidence>
<dbReference type="Pfam" id="PF00395">
    <property type="entry name" value="SLH"/>
    <property type="match status" value="2"/>
</dbReference>